<proteinExistence type="predicted"/>
<comment type="caution">
    <text evidence="4">The sequence shown here is derived from an EMBL/GenBank/DDBJ whole genome shotgun (WGS) entry which is preliminary data.</text>
</comment>
<dbReference type="RefSeq" id="WP_344493755.1">
    <property type="nucleotide sequence ID" value="NZ_BAAAQX010000048.1"/>
</dbReference>
<evidence type="ECO:0000313" key="5">
    <source>
        <dbReference type="Proteomes" id="UP001499843"/>
    </source>
</evidence>
<sequence length="215" mass="22916">MTATEQRSAVAAAPARRGRRAARPRGGGSWLLNAVAGLVLISGAIGLQTLHMTEGELSDPLTYTGAKGQDVDARRFTARVDSFSVAKSIETSSTTLGTDNLFLIVMVSAKSSLKPYHLSEAVLLTADGKRFDNTDRVDNSVLLSNTWVQPDIWVSGRYVFEVPASALPGASVVIGLPREVVSEAYLPEVEVDLGLDDEGARKLVASPEAVYSVKK</sequence>
<keyword evidence="3" id="KW-1133">Transmembrane helix</keyword>
<gene>
    <name evidence="4" type="ORF">GCM10009850_106700</name>
</gene>
<feature type="transmembrane region" description="Helical" evidence="3">
    <location>
        <begin position="30"/>
        <end position="50"/>
    </location>
</feature>
<keyword evidence="1" id="KW-0732">Signal</keyword>
<evidence type="ECO:0000256" key="3">
    <source>
        <dbReference type="SAM" id="Phobius"/>
    </source>
</evidence>
<dbReference type="InterPro" id="IPR029050">
    <property type="entry name" value="Immunoprotect_excell_Ig-like"/>
</dbReference>
<reference evidence="4 5" key="1">
    <citation type="journal article" date="2019" name="Int. J. Syst. Evol. Microbiol.">
        <title>The Global Catalogue of Microorganisms (GCM) 10K type strain sequencing project: providing services to taxonomists for standard genome sequencing and annotation.</title>
        <authorList>
            <consortium name="The Broad Institute Genomics Platform"/>
            <consortium name="The Broad Institute Genome Sequencing Center for Infectious Disease"/>
            <person name="Wu L."/>
            <person name="Ma J."/>
        </authorList>
    </citation>
    <scope>NUCLEOTIDE SEQUENCE [LARGE SCALE GENOMIC DNA]</scope>
    <source>
        <strain evidence="4 5">JCM 16114</strain>
    </source>
</reference>
<accession>A0ABN3D0A6</accession>
<keyword evidence="5" id="KW-1185">Reference proteome</keyword>
<name>A0ABN3D0A6_9ACTN</name>
<evidence type="ECO:0008006" key="6">
    <source>
        <dbReference type="Google" id="ProtNLM"/>
    </source>
</evidence>
<dbReference type="Proteomes" id="UP001499843">
    <property type="component" value="Unassembled WGS sequence"/>
</dbReference>
<dbReference type="EMBL" id="BAAAQX010000048">
    <property type="protein sequence ID" value="GAA2215203.1"/>
    <property type="molecule type" value="Genomic_DNA"/>
</dbReference>
<keyword evidence="3" id="KW-0472">Membrane</keyword>
<keyword evidence="3" id="KW-0812">Transmembrane</keyword>
<dbReference type="Gene3D" id="2.60.40.1240">
    <property type="match status" value="1"/>
</dbReference>
<evidence type="ECO:0000313" key="4">
    <source>
        <dbReference type="EMBL" id="GAA2215203.1"/>
    </source>
</evidence>
<organism evidence="4 5">
    <name type="scientific">Nonomuraea monospora</name>
    <dbReference type="NCBI Taxonomy" id="568818"/>
    <lineage>
        <taxon>Bacteria</taxon>
        <taxon>Bacillati</taxon>
        <taxon>Actinomycetota</taxon>
        <taxon>Actinomycetes</taxon>
        <taxon>Streptosporangiales</taxon>
        <taxon>Streptosporangiaceae</taxon>
        <taxon>Nonomuraea</taxon>
    </lineage>
</organism>
<evidence type="ECO:0000256" key="2">
    <source>
        <dbReference type="SAM" id="MobiDB-lite"/>
    </source>
</evidence>
<evidence type="ECO:0000256" key="1">
    <source>
        <dbReference type="ARBA" id="ARBA00022729"/>
    </source>
</evidence>
<feature type="region of interest" description="Disordered" evidence="2">
    <location>
        <begin position="1"/>
        <end position="25"/>
    </location>
</feature>
<protein>
    <recommendedName>
        <fullName evidence="6">DUF4352 domain-containing protein</fullName>
    </recommendedName>
</protein>